<evidence type="ECO:0000313" key="3">
    <source>
        <dbReference type="Proteomes" id="UP001592528"/>
    </source>
</evidence>
<reference evidence="2 3" key="1">
    <citation type="submission" date="2024-09" db="EMBL/GenBank/DDBJ databases">
        <authorList>
            <person name="Lee S.D."/>
        </authorList>
    </citation>
    <scope>NUCLEOTIDE SEQUENCE [LARGE SCALE GENOMIC DNA]</scope>
    <source>
        <strain evidence="2 3">N1-5</strain>
    </source>
</reference>
<evidence type="ECO:0000256" key="1">
    <source>
        <dbReference type="SAM" id="MobiDB-lite"/>
    </source>
</evidence>
<protein>
    <recommendedName>
        <fullName evidence="4">DUF429 domain-containing protein</fullName>
    </recommendedName>
</protein>
<organism evidence="2 3">
    <name type="scientific">Streptacidiphilus cavernicola</name>
    <dbReference type="NCBI Taxonomy" id="3342716"/>
    <lineage>
        <taxon>Bacteria</taxon>
        <taxon>Bacillati</taxon>
        <taxon>Actinomycetota</taxon>
        <taxon>Actinomycetes</taxon>
        <taxon>Kitasatosporales</taxon>
        <taxon>Streptomycetaceae</taxon>
        <taxon>Streptacidiphilus</taxon>
    </lineage>
</organism>
<gene>
    <name evidence="2" type="ORF">ACEZDJ_33120</name>
</gene>
<dbReference type="Proteomes" id="UP001592528">
    <property type="component" value="Unassembled WGS sequence"/>
</dbReference>
<dbReference type="EMBL" id="JBHEZZ010000026">
    <property type="protein sequence ID" value="MFC1406146.1"/>
    <property type="molecule type" value="Genomic_DNA"/>
</dbReference>
<sequence length="84" mass="9103">MTLRFIGVDPDTKSGGSPTVWVDEDTAEIVIQGWKINDALRRRVEQNPAPDHAAGIPATEDVVRLPARMAPILKEACNAAIRLG</sequence>
<evidence type="ECO:0008006" key="4">
    <source>
        <dbReference type="Google" id="ProtNLM"/>
    </source>
</evidence>
<name>A0ABV6UXP1_9ACTN</name>
<proteinExistence type="predicted"/>
<dbReference type="RefSeq" id="WP_030263056.1">
    <property type="nucleotide sequence ID" value="NZ_JBHEZZ010000026.1"/>
</dbReference>
<keyword evidence="3" id="KW-1185">Reference proteome</keyword>
<accession>A0ABV6UXP1</accession>
<comment type="caution">
    <text evidence="2">The sequence shown here is derived from an EMBL/GenBank/DDBJ whole genome shotgun (WGS) entry which is preliminary data.</text>
</comment>
<feature type="region of interest" description="Disordered" evidence="1">
    <location>
        <begin position="1"/>
        <end position="20"/>
    </location>
</feature>
<evidence type="ECO:0000313" key="2">
    <source>
        <dbReference type="EMBL" id="MFC1406146.1"/>
    </source>
</evidence>